<dbReference type="PANTHER" id="PTHR43784">
    <property type="entry name" value="GDSL-LIKE LIPASE/ACYLHYDROLASE, PUTATIVE (AFU_ORTHOLOGUE AFUA_2G00820)-RELATED"/>
    <property type="match status" value="1"/>
</dbReference>
<dbReference type="GO" id="GO:0016787">
    <property type="term" value="F:hydrolase activity"/>
    <property type="evidence" value="ECO:0007669"/>
    <property type="project" value="UniProtKB-KW"/>
</dbReference>
<reference evidence="3" key="1">
    <citation type="journal article" date="2019" name="Int. J. Syst. Evol. Microbiol.">
        <title>The Global Catalogue of Microorganisms (GCM) 10K type strain sequencing project: providing services to taxonomists for standard genome sequencing and annotation.</title>
        <authorList>
            <consortium name="The Broad Institute Genomics Platform"/>
            <consortium name="The Broad Institute Genome Sequencing Center for Infectious Disease"/>
            <person name="Wu L."/>
            <person name="Ma J."/>
        </authorList>
    </citation>
    <scope>NUCLEOTIDE SEQUENCE [LARGE SCALE GENOMIC DNA]</scope>
    <source>
        <strain evidence="3">JCM 14559</strain>
    </source>
</reference>
<dbReference type="InterPro" id="IPR053140">
    <property type="entry name" value="GDSL_Rv0518-like"/>
</dbReference>
<protein>
    <submittedName>
        <fullName evidence="2">SGNH hydrolase</fullName>
    </submittedName>
</protein>
<sequence length="1547" mass="159958">MAARAEEAPAVPADLKQAPRVDLRIAEAQQAAAAAAKKAGKPVVVDELTTENAQTVANPDGTFTMRQDSAPVRARKNDAWVPVDTKLAKRADGRIAPGATDADVSFSAGGTAPLVTMVREGKSVSLTWPTALPAPVVNGDTATYPGILPDVDLAVTARPDGFSQVLVVKNAAAAANPALATLKLATRTDGVTLGQADSGDAEAKDAKGNTVFRADPPLVWDSATDAMPSAAELAAAKAASEKLLAEEGRGVAAKSPSGERKQDGAATPAKDLPVEHLPSSTRGPGSGAHTTRMGMKVSAGEISITPDKDLLAGKETVYPLYIDPAWSGNPSVVSWASINDKGWKATTGDEAKIGYLGNWTNCGSWCYSVHRSYFTMNTSGFQGASVTDAKFYPYVTWSANSAAEPVQVWNDADLPGNLSWSNKPGSGSSNFVQTQWSCNGNGGTNCGGPGTVEFNVTGAAQGAASGGWHTFEVDAEDESKMNQWKKLKPSGTYWSVTYYRAPYLDGQDTISPVVSALAGSDFVNSSSVTMKATGGDTDGEQVQSGYEIWTWWSGSAQTAWATGLFSGYSATGGPYTYNGLPDGAYAWRGVTHSKDGNMWSGWSPWHVFTVDSTPPPKPAVSSPEFPDGMFGAAYDSAGTFNFTTDWLSNVAGYIFSLDSDLSSTTWSQQSQPPTWQPGQQLVRRQQYWVSSGALASVRFAPGTVGPHRLYVKAVDFGGLTSVQADYGFWAGLTTPVLVGGDKLVSGYTATNDDGSTSAVPAGTASTTGSLFSSSVAYPGKQAVLGNGSSPVSVNDSAKLSFDVPHKGYWTLGASLLTAPGYGRSRFVLDAGTPNAVTLPGPAAGADWEGYSTGVNLLYADFGMPKDASGKPVQLSQGVHTLTATVTGKHASSSGYQIGIDTLRLSPASATCKLTDLTACLNNTAISSDSNHDAADADGGGVSMSAGQLAAAGWTPGLPISINGAPMKVPNYAVGKGDNILSSGQTVTVDTTGTANSGNSLVFLAFATGGNVIDATGSVTYPTVNGASTCGQTTTYPYTLDYVPDWAGTGSVAPAVTFTGVNLPGTATNSTRVAQPVTLSVPLPCPGVPLASIQLPVVTAKAQPGNHALHIMGVGLRQSAYANGSNVPNWVGSWAARQDWNMGTWTDQTIRVPAHLTVGNTAGGKVRIRLSNMLGKSPVTLPHVSVATQGAGSTAGSTPLPLTFGGSASVTIPIGGDVLSDPIAMNVTDGSAVLVSMHLQGAVPNVPAHGSPQQSVWATPQNTGDHTGDTSGSAFTVSVPGVPYLSAVDVTPVSNGNGTLVLYGDQTVNSDTALSDNSHHLNDLVFKRLSDAYAADPIGNHTPYGVVSAGKSSWYLPNNYLQPLSSAANPLAPESAGNPTDRNVLENSFTRAVLISNGAADISNNVSAVDVENRLTALSNQIRKRRTDDDPTGWTFVKVYIATIPSWDGITPEQDTVRRTVNNYIRCGSSNAADNACPTSGAVPFNGNADMAVDFAAAVSVGHTPGGALDTAAYTFTDSSARVLPNTSYYDALADKYVTTANALGFGA</sequence>
<dbReference type="PANTHER" id="PTHR43784:SF2">
    <property type="entry name" value="GDSL-LIKE LIPASE_ACYLHYDROLASE, PUTATIVE (AFU_ORTHOLOGUE AFUA_2G00820)-RELATED"/>
    <property type="match status" value="1"/>
</dbReference>
<keyword evidence="3" id="KW-1185">Reference proteome</keyword>
<evidence type="ECO:0000313" key="2">
    <source>
        <dbReference type="EMBL" id="GAA2120943.1"/>
    </source>
</evidence>
<organism evidence="2 3">
    <name type="scientific">Kitasatospora saccharophila</name>
    <dbReference type="NCBI Taxonomy" id="407973"/>
    <lineage>
        <taxon>Bacteria</taxon>
        <taxon>Bacillati</taxon>
        <taxon>Actinomycetota</taxon>
        <taxon>Actinomycetes</taxon>
        <taxon>Kitasatosporales</taxon>
        <taxon>Streptomycetaceae</taxon>
        <taxon>Kitasatospora</taxon>
    </lineage>
</organism>
<evidence type="ECO:0000313" key="3">
    <source>
        <dbReference type="Proteomes" id="UP001500897"/>
    </source>
</evidence>
<proteinExistence type="predicted"/>
<dbReference type="RefSeq" id="WP_344558210.1">
    <property type="nucleotide sequence ID" value="NZ_BAAANS010000076.1"/>
</dbReference>
<keyword evidence="2" id="KW-0378">Hydrolase</keyword>
<dbReference type="EMBL" id="BAAANS010000076">
    <property type="protein sequence ID" value="GAA2120943.1"/>
    <property type="molecule type" value="Genomic_DNA"/>
</dbReference>
<feature type="region of interest" description="Disordered" evidence="1">
    <location>
        <begin position="247"/>
        <end position="291"/>
    </location>
</feature>
<gene>
    <name evidence="2" type="ORF">GCM10009759_70190</name>
</gene>
<name>A0ABP5JV94_9ACTN</name>
<comment type="caution">
    <text evidence="2">The sequence shown here is derived from an EMBL/GenBank/DDBJ whole genome shotgun (WGS) entry which is preliminary data.</text>
</comment>
<accession>A0ABP5JV94</accession>
<evidence type="ECO:0000256" key="1">
    <source>
        <dbReference type="SAM" id="MobiDB-lite"/>
    </source>
</evidence>
<dbReference type="Proteomes" id="UP001500897">
    <property type="component" value="Unassembled WGS sequence"/>
</dbReference>